<dbReference type="Pfam" id="PF02595">
    <property type="entry name" value="Gly_kinase"/>
    <property type="match status" value="1"/>
</dbReference>
<dbReference type="InterPro" id="IPR004381">
    <property type="entry name" value="Glycerate_kinase"/>
</dbReference>
<evidence type="ECO:0000313" key="5">
    <source>
        <dbReference type="EMBL" id="PSR29336.1"/>
    </source>
</evidence>
<dbReference type="InterPro" id="IPR018193">
    <property type="entry name" value="Glyc_kinase_flavodox-like_fold"/>
</dbReference>
<keyword evidence="3 4" id="KW-0418">Kinase</keyword>
<reference evidence="5 6" key="1">
    <citation type="journal article" date="2014" name="BMC Genomics">
        <title>Comparison of environmental and isolate Sulfobacillus genomes reveals diverse carbon, sulfur, nitrogen, and hydrogen metabolisms.</title>
        <authorList>
            <person name="Justice N.B."/>
            <person name="Norman A."/>
            <person name="Brown C.T."/>
            <person name="Singh A."/>
            <person name="Thomas B.C."/>
            <person name="Banfield J.F."/>
        </authorList>
    </citation>
    <scope>NUCLEOTIDE SEQUENCE [LARGE SCALE GENOMIC DNA]</scope>
    <source>
        <strain evidence="5">AMDSBA1</strain>
    </source>
</reference>
<proteinExistence type="inferred from homology"/>
<accession>A0A2T2X4F3</accession>
<dbReference type="PIRSF" id="PIRSF006078">
    <property type="entry name" value="GlxK"/>
    <property type="match status" value="1"/>
</dbReference>
<evidence type="ECO:0000256" key="1">
    <source>
        <dbReference type="ARBA" id="ARBA00006284"/>
    </source>
</evidence>
<dbReference type="Proteomes" id="UP000242699">
    <property type="component" value="Unassembled WGS sequence"/>
</dbReference>
<evidence type="ECO:0000256" key="4">
    <source>
        <dbReference type="PIRNR" id="PIRNR006078"/>
    </source>
</evidence>
<dbReference type="GO" id="GO:0008887">
    <property type="term" value="F:glycerate kinase activity"/>
    <property type="evidence" value="ECO:0007669"/>
    <property type="project" value="UniProtKB-UniRule"/>
</dbReference>
<evidence type="ECO:0000256" key="3">
    <source>
        <dbReference type="ARBA" id="ARBA00022777"/>
    </source>
</evidence>
<dbReference type="NCBIfam" id="TIGR00045">
    <property type="entry name" value="glycerate kinase"/>
    <property type="match status" value="1"/>
</dbReference>
<dbReference type="InterPro" id="IPR036129">
    <property type="entry name" value="Glycerate_kinase_sf"/>
</dbReference>
<evidence type="ECO:0000313" key="6">
    <source>
        <dbReference type="Proteomes" id="UP000242699"/>
    </source>
</evidence>
<dbReference type="PROSITE" id="PS51257">
    <property type="entry name" value="PROKAR_LIPOPROTEIN"/>
    <property type="match status" value="1"/>
</dbReference>
<dbReference type="AlphaFoldDB" id="A0A2T2X4F3"/>
<organism evidence="5 6">
    <name type="scientific">Sulfobacillus benefaciens</name>
    <dbReference type="NCBI Taxonomy" id="453960"/>
    <lineage>
        <taxon>Bacteria</taxon>
        <taxon>Bacillati</taxon>
        <taxon>Bacillota</taxon>
        <taxon>Clostridia</taxon>
        <taxon>Eubacteriales</taxon>
        <taxon>Clostridiales Family XVII. Incertae Sedis</taxon>
        <taxon>Sulfobacillus</taxon>
    </lineage>
</organism>
<sequence>MKIVVAPDSFKGTFTAQQAAVAMAQGCAQVVPGSDIVLKPMADGGEGSLDAVLSATPAEPVSIQTVDSYGRPISAIYGWHDRTAWIELAQTCGLHFFADAPSASDSKNQWALRASTWGAGVQWHHAIARGAQQIFFMIGGSGTTDGGFGLLGALGAHYWYQETLLSGDDARQLALPIRIENIDAVRELLEPTTVVVATDVTNPLCGSQGASAVYGPQKGLSPEGVHQRDQELKRFGILLAQAAGARDTSVMFEEGMGAAGGTAFPLRLLARNLRLVRGAELIAESIGLEAAIAQADVVFTGEGATDAQTLAGKVPVSVLRLCRQYHKRCVVVSGHLGQGAEQLKTLGDVWLEQATPDGASPLDIEQHGQQWIAQAAARALQFVMHGA</sequence>
<dbReference type="SUPFAM" id="SSF110738">
    <property type="entry name" value="Glycerate kinase I"/>
    <property type="match status" value="1"/>
</dbReference>
<name>A0A2T2X4F3_9FIRM</name>
<dbReference type="GO" id="GO:0031388">
    <property type="term" value="P:organic acid phosphorylation"/>
    <property type="evidence" value="ECO:0007669"/>
    <property type="project" value="UniProtKB-UniRule"/>
</dbReference>
<dbReference type="PANTHER" id="PTHR21599:SF0">
    <property type="entry name" value="GLYCERATE KINASE"/>
    <property type="match status" value="1"/>
</dbReference>
<comment type="similarity">
    <text evidence="1 4">Belongs to the glycerate kinase type-1 family.</text>
</comment>
<dbReference type="Gene3D" id="3.40.50.10350">
    <property type="entry name" value="Glycerate kinase, domain 1"/>
    <property type="match status" value="1"/>
</dbReference>
<gene>
    <name evidence="5" type="ORF">C7B43_08295</name>
</gene>
<dbReference type="PANTHER" id="PTHR21599">
    <property type="entry name" value="GLYCERATE KINASE"/>
    <property type="match status" value="1"/>
</dbReference>
<keyword evidence="2 4" id="KW-0808">Transferase</keyword>
<protein>
    <submittedName>
        <fullName evidence="5">Glycerate kinase</fullName>
    </submittedName>
</protein>
<evidence type="ECO:0000256" key="2">
    <source>
        <dbReference type="ARBA" id="ARBA00022679"/>
    </source>
</evidence>
<comment type="caution">
    <text evidence="5">The sequence shown here is derived from an EMBL/GenBank/DDBJ whole genome shotgun (WGS) entry which is preliminary data.</text>
</comment>
<dbReference type="Gene3D" id="3.90.1510.10">
    <property type="entry name" value="Glycerate kinase, domain 2"/>
    <property type="match status" value="1"/>
</dbReference>
<dbReference type="EMBL" id="PXYT01000016">
    <property type="protein sequence ID" value="PSR29336.1"/>
    <property type="molecule type" value="Genomic_DNA"/>
</dbReference>
<dbReference type="InterPro" id="IPR018197">
    <property type="entry name" value="Glycerate_kinase_RE-like"/>
</dbReference>